<dbReference type="SUPFAM" id="SSF50630">
    <property type="entry name" value="Acid proteases"/>
    <property type="match status" value="1"/>
</dbReference>
<dbReference type="InterPro" id="IPR021109">
    <property type="entry name" value="Peptidase_aspartic_dom_sf"/>
</dbReference>
<keyword evidence="3" id="KW-1185">Reference proteome</keyword>
<gene>
    <name evidence="2" type="ORF">GHT06_021115</name>
</gene>
<proteinExistence type="predicted"/>
<sequence length="428" mass="47912">MEDIILPAPNPSRIKVEKEDAPKYTLSKMLQRPNKFLAKKFIKDPDADRTDVVQVVMNGVPVEMVIDLGCFDTIISHQQWKQLGEPTLGALTKGDRVTFRRTGKYKKRVKLEQLAGYFFTTVKLEDCVSVLPIYVCKANKIKPNFLGRRLFHDLRLNSVHAHLIRVSQVNDSPSFPHARQNNRVPEMAAEADLAVVPVNLENSAAEQQPDAVTTEESGVEMETATAAESAPENADVSTANEEPEKEKVADSVTVLQALIDKTKEKNKVKRDKYEKRMAELVPKVTEVQQAELDKLVGLESTENTSESNVPQSDHYANCVALKKAVSQLKSIYKKDQNKADKVLRGATVQLTALKKEIARTPLNSKWIELTDDAERKEKALQVVTDQVAADFAEKMKTLSDAKGILPKLTPATKVKYFFKNIFGIKQKN</sequence>
<dbReference type="EMBL" id="WJBH02000009">
    <property type="protein sequence ID" value="KAI9553220.1"/>
    <property type="molecule type" value="Genomic_DNA"/>
</dbReference>
<feature type="compositionally biased region" description="Polar residues" evidence="1">
    <location>
        <begin position="202"/>
        <end position="216"/>
    </location>
</feature>
<dbReference type="AlphaFoldDB" id="A0AAD5L0W2"/>
<feature type="region of interest" description="Disordered" evidence="1">
    <location>
        <begin position="202"/>
        <end position="249"/>
    </location>
</feature>
<evidence type="ECO:0000313" key="2">
    <source>
        <dbReference type="EMBL" id="KAI9553220.1"/>
    </source>
</evidence>
<protein>
    <submittedName>
        <fullName evidence="2">Uncharacterized protein</fullName>
    </submittedName>
</protein>
<dbReference type="Gene3D" id="2.40.70.10">
    <property type="entry name" value="Acid Proteases"/>
    <property type="match status" value="1"/>
</dbReference>
<evidence type="ECO:0000313" key="3">
    <source>
        <dbReference type="Proteomes" id="UP000820818"/>
    </source>
</evidence>
<dbReference type="Proteomes" id="UP000820818">
    <property type="component" value="Linkage Group LG9"/>
</dbReference>
<name>A0AAD5L0W2_9CRUS</name>
<reference evidence="2 3" key="1">
    <citation type="submission" date="2022-05" db="EMBL/GenBank/DDBJ databases">
        <title>A multi-omics perspective on studying reproductive biology in Daphnia sinensis.</title>
        <authorList>
            <person name="Jia J."/>
        </authorList>
    </citation>
    <scope>NUCLEOTIDE SEQUENCE [LARGE SCALE GENOMIC DNA]</scope>
    <source>
        <strain evidence="2 3">WSL</strain>
    </source>
</reference>
<organism evidence="2 3">
    <name type="scientific">Daphnia sinensis</name>
    <dbReference type="NCBI Taxonomy" id="1820382"/>
    <lineage>
        <taxon>Eukaryota</taxon>
        <taxon>Metazoa</taxon>
        <taxon>Ecdysozoa</taxon>
        <taxon>Arthropoda</taxon>
        <taxon>Crustacea</taxon>
        <taxon>Branchiopoda</taxon>
        <taxon>Diplostraca</taxon>
        <taxon>Cladocera</taxon>
        <taxon>Anomopoda</taxon>
        <taxon>Daphniidae</taxon>
        <taxon>Daphnia</taxon>
        <taxon>Daphnia similis group</taxon>
    </lineage>
</organism>
<evidence type="ECO:0000256" key="1">
    <source>
        <dbReference type="SAM" id="MobiDB-lite"/>
    </source>
</evidence>
<comment type="caution">
    <text evidence="2">The sequence shown here is derived from an EMBL/GenBank/DDBJ whole genome shotgun (WGS) entry which is preliminary data.</text>
</comment>
<accession>A0AAD5L0W2</accession>